<comment type="similarity">
    <text evidence="1">Belongs to the ABC transporter superfamily.</text>
</comment>
<dbReference type="SMART" id="SM00382">
    <property type="entry name" value="AAA"/>
    <property type="match status" value="1"/>
</dbReference>
<dbReference type="InterPro" id="IPR017871">
    <property type="entry name" value="ABC_transporter-like_CS"/>
</dbReference>
<dbReference type="Gene3D" id="3.40.50.300">
    <property type="entry name" value="P-loop containing nucleotide triphosphate hydrolases"/>
    <property type="match status" value="1"/>
</dbReference>
<gene>
    <name evidence="6" type="ORF">GLW00_19780</name>
</gene>
<reference evidence="6 7" key="1">
    <citation type="submission" date="2019-11" db="EMBL/GenBank/DDBJ databases">
        <title>Genome sequences of 17 halophilic strains isolated from different environments.</title>
        <authorList>
            <person name="Furrow R.E."/>
        </authorList>
    </citation>
    <scope>NUCLEOTIDE SEQUENCE [LARGE SCALE GENOMIC DNA]</scope>
    <source>
        <strain evidence="6 7">SL-4</strain>
    </source>
</reference>
<dbReference type="Pfam" id="PF13732">
    <property type="entry name" value="DrrA1-3_C"/>
    <property type="match status" value="1"/>
</dbReference>
<evidence type="ECO:0000313" key="7">
    <source>
        <dbReference type="Proteomes" id="UP000450457"/>
    </source>
</evidence>
<dbReference type="PANTHER" id="PTHR42711:SF5">
    <property type="entry name" value="ABC TRANSPORTER ATP-BINDING PROTEIN NATA"/>
    <property type="match status" value="1"/>
</dbReference>
<dbReference type="InterPro" id="IPR027417">
    <property type="entry name" value="P-loop_NTPase"/>
</dbReference>
<evidence type="ECO:0000313" key="6">
    <source>
        <dbReference type="EMBL" id="MYL73059.1"/>
    </source>
</evidence>
<accession>A0A845FGX0</accession>
<dbReference type="GO" id="GO:0016887">
    <property type="term" value="F:ATP hydrolysis activity"/>
    <property type="evidence" value="ECO:0007669"/>
    <property type="project" value="InterPro"/>
</dbReference>
<dbReference type="PANTHER" id="PTHR42711">
    <property type="entry name" value="ABC TRANSPORTER ATP-BINDING PROTEIN"/>
    <property type="match status" value="1"/>
</dbReference>
<comment type="caution">
    <text evidence="6">The sequence shown here is derived from an EMBL/GenBank/DDBJ whole genome shotgun (WGS) entry which is preliminary data.</text>
</comment>
<evidence type="ECO:0000259" key="5">
    <source>
        <dbReference type="PROSITE" id="PS50893"/>
    </source>
</evidence>
<name>A0A845FGX0_9BACI</name>
<dbReference type="InterPro" id="IPR025302">
    <property type="entry name" value="DrrA1/2-like_C"/>
</dbReference>
<dbReference type="InterPro" id="IPR050763">
    <property type="entry name" value="ABC_transporter_ATP-binding"/>
</dbReference>
<feature type="domain" description="ABC transporter" evidence="5">
    <location>
        <begin position="4"/>
        <end position="229"/>
    </location>
</feature>
<keyword evidence="4 6" id="KW-0067">ATP-binding</keyword>
<evidence type="ECO:0000256" key="1">
    <source>
        <dbReference type="ARBA" id="ARBA00005417"/>
    </source>
</evidence>
<dbReference type="InterPro" id="IPR003593">
    <property type="entry name" value="AAA+_ATPase"/>
</dbReference>
<protein>
    <submittedName>
        <fullName evidence="6">ATP-binding cassette domain-containing protein</fullName>
    </submittedName>
</protein>
<dbReference type="Proteomes" id="UP000450457">
    <property type="component" value="Unassembled WGS sequence"/>
</dbReference>
<dbReference type="PROSITE" id="PS00211">
    <property type="entry name" value="ABC_TRANSPORTER_1"/>
    <property type="match status" value="1"/>
</dbReference>
<sequence>MNIIEVNDLSKSFGNKNVVNGITMKVNKGEIYGFLGRNGAGKSTFINMLTGIINPSSGSFSLLGEDKIDRVKNRIGVLPDYSSFYDSMTAYNHLRFFSRIQGFNPTKEIIEHTLETVGLEKAKKKKLSQFSFGMKKKLGIAQAIINEPELLFLDEPTSGVDVESAIQIKELIDKLNKNGQTIFMTSHNLNEVEDICTKIGIMKNGEIHSEGTLRELKTTYQSSLTAQIKVGPAINKHARQEIDQFLNNEFQQFDWEDNRLIVNIQEEDDIPVLIRMLINKKIDIYSVHLIEPTLEEVFLERDVAI</sequence>
<dbReference type="OrthoDB" id="9804819at2"/>
<dbReference type="SUPFAM" id="SSF52540">
    <property type="entry name" value="P-loop containing nucleoside triphosphate hydrolases"/>
    <property type="match status" value="1"/>
</dbReference>
<proteinExistence type="inferred from homology"/>
<dbReference type="Pfam" id="PF00005">
    <property type="entry name" value="ABC_tran"/>
    <property type="match status" value="1"/>
</dbReference>
<keyword evidence="2" id="KW-0813">Transport</keyword>
<dbReference type="InterPro" id="IPR003439">
    <property type="entry name" value="ABC_transporter-like_ATP-bd"/>
</dbReference>
<dbReference type="EMBL" id="WMFA01000017">
    <property type="protein sequence ID" value="MYL73059.1"/>
    <property type="molecule type" value="Genomic_DNA"/>
</dbReference>
<dbReference type="CDD" id="cd03230">
    <property type="entry name" value="ABC_DR_subfamily_A"/>
    <property type="match status" value="1"/>
</dbReference>
<dbReference type="GeneID" id="78009267"/>
<dbReference type="GO" id="GO:0005524">
    <property type="term" value="F:ATP binding"/>
    <property type="evidence" value="ECO:0007669"/>
    <property type="project" value="UniProtKB-KW"/>
</dbReference>
<dbReference type="AlphaFoldDB" id="A0A845FGX0"/>
<keyword evidence="3" id="KW-0547">Nucleotide-binding</keyword>
<organism evidence="6 7">
    <name type="scientific">Halobacillus litoralis</name>
    <dbReference type="NCBI Taxonomy" id="45668"/>
    <lineage>
        <taxon>Bacteria</taxon>
        <taxon>Bacillati</taxon>
        <taxon>Bacillota</taxon>
        <taxon>Bacilli</taxon>
        <taxon>Bacillales</taxon>
        <taxon>Bacillaceae</taxon>
        <taxon>Halobacillus</taxon>
    </lineage>
</organism>
<evidence type="ECO:0000256" key="3">
    <source>
        <dbReference type="ARBA" id="ARBA00022741"/>
    </source>
</evidence>
<dbReference type="RefSeq" id="WP_160916912.1">
    <property type="nucleotide sequence ID" value="NZ_WMFA01000017.1"/>
</dbReference>
<dbReference type="PROSITE" id="PS50893">
    <property type="entry name" value="ABC_TRANSPORTER_2"/>
    <property type="match status" value="1"/>
</dbReference>
<evidence type="ECO:0000256" key="4">
    <source>
        <dbReference type="ARBA" id="ARBA00022840"/>
    </source>
</evidence>
<evidence type="ECO:0000256" key="2">
    <source>
        <dbReference type="ARBA" id="ARBA00022448"/>
    </source>
</evidence>